<dbReference type="Proteomes" id="UP000295763">
    <property type="component" value="Unassembled WGS sequence"/>
</dbReference>
<name>A0A4R2T3I1_9PAST</name>
<protein>
    <submittedName>
        <fullName evidence="3">Quercetin dioxygenase-like cupin family protein</fullName>
    </submittedName>
</protein>
<evidence type="ECO:0000256" key="1">
    <source>
        <dbReference type="SAM" id="SignalP"/>
    </source>
</evidence>
<feature type="signal peptide" evidence="1">
    <location>
        <begin position="1"/>
        <end position="43"/>
    </location>
</feature>
<dbReference type="InterPro" id="IPR011051">
    <property type="entry name" value="RmlC_Cupin_sf"/>
</dbReference>
<dbReference type="InterPro" id="IPR013096">
    <property type="entry name" value="Cupin_2"/>
</dbReference>
<dbReference type="Pfam" id="PF07883">
    <property type="entry name" value="Cupin_2"/>
    <property type="match status" value="1"/>
</dbReference>
<dbReference type="GO" id="GO:0051920">
    <property type="term" value="F:peroxiredoxin activity"/>
    <property type="evidence" value="ECO:0007669"/>
    <property type="project" value="InterPro"/>
</dbReference>
<keyword evidence="1" id="KW-0732">Signal</keyword>
<dbReference type="PANTHER" id="PTHR43698:SF1">
    <property type="entry name" value="BLL4564 PROTEIN"/>
    <property type="match status" value="1"/>
</dbReference>
<dbReference type="InterPro" id="IPR047263">
    <property type="entry name" value="HNL-like_cupin"/>
</dbReference>
<feature type="chain" id="PRO_5020186579" evidence="1">
    <location>
        <begin position="44"/>
        <end position="385"/>
    </location>
</feature>
<gene>
    <name evidence="3" type="ORF">EDC44_10670</name>
</gene>
<keyword evidence="3" id="KW-0560">Oxidoreductase</keyword>
<keyword evidence="3" id="KW-0223">Dioxygenase</keyword>
<dbReference type="RefSeq" id="WP_131975735.1">
    <property type="nucleotide sequence ID" value="NZ_SLYB01000006.1"/>
</dbReference>
<dbReference type="InterPro" id="IPR014710">
    <property type="entry name" value="RmlC-like_jellyroll"/>
</dbReference>
<reference evidence="3 4" key="1">
    <citation type="submission" date="2019-03" db="EMBL/GenBank/DDBJ databases">
        <title>Genomic Encyclopedia of Type Strains, Phase IV (KMG-IV): sequencing the most valuable type-strain genomes for metagenomic binning, comparative biology and taxonomic classification.</title>
        <authorList>
            <person name="Goeker M."/>
        </authorList>
    </citation>
    <scope>NUCLEOTIDE SEQUENCE [LARGE SCALE GENOMIC DNA]</scope>
    <source>
        <strain evidence="3 4">DSM 28404</strain>
    </source>
</reference>
<dbReference type="Gene3D" id="2.60.120.10">
    <property type="entry name" value="Jelly Rolls"/>
    <property type="match status" value="1"/>
</dbReference>
<dbReference type="AlphaFoldDB" id="A0A4R2T3I1"/>
<evidence type="ECO:0000313" key="3">
    <source>
        <dbReference type="EMBL" id="TCP96011.1"/>
    </source>
</evidence>
<dbReference type="GO" id="GO:0051213">
    <property type="term" value="F:dioxygenase activity"/>
    <property type="evidence" value="ECO:0007669"/>
    <property type="project" value="UniProtKB-KW"/>
</dbReference>
<comment type="caution">
    <text evidence="3">The sequence shown here is derived from an EMBL/GenBank/DDBJ whole genome shotgun (WGS) entry which is preliminary data.</text>
</comment>
<dbReference type="Gene3D" id="1.20.1290.10">
    <property type="entry name" value="AhpD-like"/>
    <property type="match status" value="2"/>
</dbReference>
<dbReference type="SUPFAM" id="SSF51182">
    <property type="entry name" value="RmlC-like cupins"/>
    <property type="match status" value="1"/>
</dbReference>
<feature type="domain" description="Cupin type-2" evidence="2">
    <location>
        <begin position="84"/>
        <end position="140"/>
    </location>
</feature>
<dbReference type="CDD" id="cd02233">
    <property type="entry name" value="cupin_HNL-like"/>
    <property type="match status" value="1"/>
</dbReference>
<sequence>MKRLYATAGTLAMASPPSTSRRSKTKVFVSALCLTLASTLAFADSVTPQSAQTLQAADSRHFTGNAEFARLPLLPSNGDVTPAIVHFKPNAFTDWHTHSQGQYLIVTDGTGRYQEWGKPVQTIAKGDVVWVAPNVKHWHGAGEFTAMSHIAISPVKDNAVQWLEKAVPEQAQSAVQIQNVSDGILTAKQLAILPLALVASTGDQAAVKANAVKGLQAGLTWSELKEAVSHQFAYIGAPKTLNAMNSLKALYDERRNQGITDPEGKAATDVGKADFYTLGTQKMAILTKRPSENPIFAFAPALDYALKAQLFGYQFARDNLGDVERELATVGSLVSLGESVNAQLRSHLTVLKNLGLTEQSFKQITENVDGTQAANLRKVWAEVQK</sequence>
<proteinExistence type="predicted"/>
<evidence type="ECO:0000313" key="4">
    <source>
        <dbReference type="Proteomes" id="UP000295763"/>
    </source>
</evidence>
<keyword evidence="4" id="KW-1185">Reference proteome</keyword>
<dbReference type="EMBL" id="SLYB01000006">
    <property type="protein sequence ID" value="TCP96011.1"/>
    <property type="molecule type" value="Genomic_DNA"/>
</dbReference>
<organism evidence="3 4">
    <name type="scientific">Cricetibacter osteomyelitidis</name>
    <dbReference type="NCBI Taxonomy" id="1521931"/>
    <lineage>
        <taxon>Bacteria</taxon>
        <taxon>Pseudomonadati</taxon>
        <taxon>Pseudomonadota</taxon>
        <taxon>Gammaproteobacteria</taxon>
        <taxon>Pasteurellales</taxon>
        <taxon>Pasteurellaceae</taxon>
        <taxon>Cricetibacter</taxon>
    </lineage>
</organism>
<dbReference type="SUPFAM" id="SSF69118">
    <property type="entry name" value="AhpD-like"/>
    <property type="match status" value="1"/>
</dbReference>
<dbReference type="InterPro" id="IPR029032">
    <property type="entry name" value="AhpD-like"/>
</dbReference>
<evidence type="ECO:0000259" key="2">
    <source>
        <dbReference type="Pfam" id="PF07883"/>
    </source>
</evidence>
<dbReference type="OrthoDB" id="9802489at2"/>
<accession>A0A4R2T3I1</accession>
<dbReference type="PANTHER" id="PTHR43698">
    <property type="entry name" value="RIBD C-TERMINAL DOMAIN CONTAINING PROTEIN"/>
    <property type="match status" value="1"/>
</dbReference>